<evidence type="ECO:0000256" key="1">
    <source>
        <dbReference type="ARBA" id="ARBA00004127"/>
    </source>
</evidence>
<keyword evidence="6 7" id="KW-0472">Membrane</keyword>
<dbReference type="PANTHER" id="PTHR21624:SF1">
    <property type="entry name" value="ALKYLGLYCEROL MONOOXYGENASE"/>
    <property type="match status" value="1"/>
</dbReference>
<sequence>MESYAMAESALSASDALGIAQRVGQWLFDLLPVGTGDRTHWTGLAAFLFLGTLVYAFNRKSIREKGFTGLAAYLTPARIYLSRSSLLDVKVFLANKLFQPLRAVVSRGVQFVIVAFVADAVGTGLHPGTDGTLPVPMLFLAAFVAALAADFAYYVTHRFHHESPLLWPFHKLHHSAEHLTILTAKRNHPVFDLLLDLVAALFIAPVIGVIYGLFGMFDIATLFGISVFFAVFNLAGGALRHSHIWLDYGPVLDHIFISPAQHQVHHSLDPKHHDRNYGLMFALWDWAFGTLYIPQGREQLRYGVADANGHPEPQVHTSLVTAYAVPFTEAAHVLRQSARPAPAAKAGLAK</sequence>
<keyword evidence="5" id="KW-0443">Lipid metabolism</keyword>
<dbReference type="PANTHER" id="PTHR21624">
    <property type="entry name" value="STEROL DESATURASE-RELATED PROTEIN"/>
    <property type="match status" value="1"/>
</dbReference>
<reference evidence="9 10" key="1">
    <citation type="journal article" date="2014" name="Antonie Van Leeuwenhoek">
        <title>Hyphomonas beringensis sp. nov. and Hyphomonas chukchiensis sp. nov., isolated from surface seawater of the Bering Sea and Chukchi Sea.</title>
        <authorList>
            <person name="Li C."/>
            <person name="Lai Q."/>
            <person name="Li G."/>
            <person name="Dong C."/>
            <person name="Wang J."/>
            <person name="Liao Y."/>
            <person name="Shao Z."/>
        </authorList>
    </citation>
    <scope>NUCLEOTIDE SEQUENCE [LARGE SCALE GENOMIC DNA]</scope>
    <source>
        <strain evidence="9 10">MHS-2</strain>
    </source>
</reference>
<feature type="transmembrane region" description="Helical" evidence="7">
    <location>
        <begin position="193"/>
        <end position="213"/>
    </location>
</feature>
<dbReference type="Pfam" id="PF04116">
    <property type="entry name" value="FA_hydroxylase"/>
    <property type="match status" value="1"/>
</dbReference>
<dbReference type="EMBL" id="ARYK01000006">
    <property type="protein sequence ID" value="KCZ90710.1"/>
    <property type="molecule type" value="Genomic_DNA"/>
</dbReference>
<feature type="transmembrane region" description="Helical" evidence="7">
    <location>
        <begin position="219"/>
        <end position="239"/>
    </location>
</feature>
<dbReference type="GO" id="GO:0006643">
    <property type="term" value="P:membrane lipid metabolic process"/>
    <property type="evidence" value="ECO:0007669"/>
    <property type="project" value="TreeGrafter"/>
</dbReference>
<comment type="caution">
    <text evidence="9">The sequence shown here is derived from an EMBL/GenBank/DDBJ whole genome shotgun (WGS) entry which is preliminary data.</text>
</comment>
<keyword evidence="2 7" id="KW-0812">Transmembrane</keyword>
<evidence type="ECO:0000313" key="10">
    <source>
        <dbReference type="Proteomes" id="UP000025171"/>
    </source>
</evidence>
<proteinExistence type="predicted"/>
<dbReference type="InterPro" id="IPR051689">
    <property type="entry name" value="Sterol_desaturase/TMEM195"/>
</dbReference>
<evidence type="ECO:0000256" key="3">
    <source>
        <dbReference type="ARBA" id="ARBA00022989"/>
    </source>
</evidence>
<dbReference type="eggNOG" id="COG3000">
    <property type="taxonomic scope" value="Bacteria"/>
</dbReference>
<feature type="transmembrane region" description="Helical" evidence="7">
    <location>
        <begin position="137"/>
        <end position="156"/>
    </location>
</feature>
<dbReference type="PATRIC" id="fig|1280950.3.peg.2544"/>
<dbReference type="GO" id="GO:0008610">
    <property type="term" value="P:lipid biosynthetic process"/>
    <property type="evidence" value="ECO:0007669"/>
    <property type="project" value="InterPro"/>
</dbReference>
<comment type="subcellular location">
    <subcellularLocation>
        <location evidence="1">Endomembrane system</location>
        <topology evidence="1">Multi-pass membrane protein</topology>
    </subcellularLocation>
</comment>
<dbReference type="GO" id="GO:0012505">
    <property type="term" value="C:endomembrane system"/>
    <property type="evidence" value="ECO:0007669"/>
    <property type="project" value="UniProtKB-SubCell"/>
</dbReference>
<protein>
    <recommendedName>
        <fullName evidence="8">Fatty acid hydroxylase domain-containing protein</fullName>
    </recommendedName>
</protein>
<keyword evidence="3 7" id="KW-1133">Transmembrane helix</keyword>
<keyword evidence="10" id="KW-1185">Reference proteome</keyword>
<dbReference type="GO" id="GO:0005506">
    <property type="term" value="F:iron ion binding"/>
    <property type="evidence" value="ECO:0007669"/>
    <property type="project" value="InterPro"/>
</dbReference>
<evidence type="ECO:0000313" key="9">
    <source>
        <dbReference type="EMBL" id="KCZ90710.1"/>
    </source>
</evidence>
<dbReference type="InterPro" id="IPR006694">
    <property type="entry name" value="Fatty_acid_hydroxylase"/>
</dbReference>
<dbReference type="GO" id="GO:0016020">
    <property type="term" value="C:membrane"/>
    <property type="evidence" value="ECO:0007669"/>
    <property type="project" value="GOC"/>
</dbReference>
<evidence type="ECO:0000256" key="2">
    <source>
        <dbReference type="ARBA" id="ARBA00022692"/>
    </source>
</evidence>
<dbReference type="Proteomes" id="UP000025171">
    <property type="component" value="Unassembled WGS sequence"/>
</dbReference>
<dbReference type="AlphaFoldDB" id="A0A059FJ62"/>
<organism evidence="9 10">
    <name type="scientific">Hyphomonas johnsonii MHS-2</name>
    <dbReference type="NCBI Taxonomy" id="1280950"/>
    <lineage>
        <taxon>Bacteria</taxon>
        <taxon>Pseudomonadati</taxon>
        <taxon>Pseudomonadota</taxon>
        <taxon>Alphaproteobacteria</taxon>
        <taxon>Hyphomonadales</taxon>
        <taxon>Hyphomonadaceae</taxon>
        <taxon>Hyphomonas</taxon>
    </lineage>
</organism>
<feature type="transmembrane region" description="Helical" evidence="7">
    <location>
        <begin position="39"/>
        <end position="57"/>
    </location>
</feature>
<evidence type="ECO:0000256" key="5">
    <source>
        <dbReference type="ARBA" id="ARBA00023098"/>
    </source>
</evidence>
<evidence type="ECO:0000256" key="6">
    <source>
        <dbReference type="ARBA" id="ARBA00023136"/>
    </source>
</evidence>
<evidence type="ECO:0000256" key="7">
    <source>
        <dbReference type="SAM" id="Phobius"/>
    </source>
</evidence>
<accession>A0A059FJ62</accession>
<gene>
    <name evidence="9" type="ORF">HJO_12701</name>
</gene>
<dbReference type="GO" id="GO:0050479">
    <property type="term" value="F:glyceryl-ether monooxygenase activity"/>
    <property type="evidence" value="ECO:0007669"/>
    <property type="project" value="TreeGrafter"/>
</dbReference>
<evidence type="ECO:0000256" key="4">
    <source>
        <dbReference type="ARBA" id="ARBA00023002"/>
    </source>
</evidence>
<feature type="transmembrane region" description="Helical" evidence="7">
    <location>
        <begin position="104"/>
        <end position="125"/>
    </location>
</feature>
<keyword evidence="4" id="KW-0560">Oxidoreductase</keyword>
<name>A0A059FJ62_9PROT</name>
<dbReference type="STRING" id="1280950.HJO_12701"/>
<evidence type="ECO:0000259" key="8">
    <source>
        <dbReference type="Pfam" id="PF04116"/>
    </source>
</evidence>
<feature type="domain" description="Fatty acid hydroxylase" evidence="8">
    <location>
        <begin position="143"/>
        <end position="290"/>
    </location>
</feature>